<keyword evidence="7" id="KW-1185">Reference proteome</keyword>
<feature type="region of interest" description="Disordered" evidence="4">
    <location>
        <begin position="837"/>
        <end position="856"/>
    </location>
</feature>
<dbReference type="InterPro" id="IPR011009">
    <property type="entry name" value="Kinase-like_dom_sf"/>
</dbReference>
<evidence type="ECO:0000256" key="2">
    <source>
        <dbReference type="ARBA" id="ARBA00023043"/>
    </source>
</evidence>
<dbReference type="EMBL" id="FN647953">
    <property type="protein sequence ID" value="CBJ29038.1"/>
    <property type="molecule type" value="Genomic_DNA"/>
</dbReference>
<dbReference type="AlphaFoldDB" id="D7FJD5"/>
<dbReference type="PANTHER" id="PTHR24198">
    <property type="entry name" value="ANKYRIN REPEAT AND PROTEIN KINASE DOMAIN-CONTAINING PROTEIN"/>
    <property type="match status" value="1"/>
</dbReference>
<dbReference type="Gene3D" id="1.10.510.10">
    <property type="entry name" value="Transferase(Phosphotransferase) domain 1"/>
    <property type="match status" value="1"/>
</dbReference>
<dbReference type="PROSITE" id="PS50297">
    <property type="entry name" value="ANK_REP_REGION"/>
    <property type="match status" value="1"/>
</dbReference>
<evidence type="ECO:0000256" key="4">
    <source>
        <dbReference type="SAM" id="MobiDB-lite"/>
    </source>
</evidence>
<proteinExistence type="predicted"/>
<evidence type="ECO:0000259" key="5">
    <source>
        <dbReference type="PROSITE" id="PS50011"/>
    </source>
</evidence>
<dbReference type="InParanoid" id="D7FJD5"/>
<sequence>MTGANINESEPTSGTTALHVASKTGRVDIVQDLIRNDADLDALDLSRWTPLQYAVFNNYPDVARALLDAGCNTAGIKFDFKSREAKDTMKPLLIACKRRSEQVQPEREIVFTPAMAAAPPARAAVEVAPNPPPPPRLSAGSVGSGTSVGEWARRINVDEETLRSRDGMERWMQEGGLQGYTQKFLDEGFSSLFFLVSNVEKQEVATFCKNIGMLPVHQKHFLQRWDDLAVQSPPENAGRGNDPEASAPRGEGKRREETQQRDDAAVADSVRARLLKCKNLAVLDVNTEGGKKVTTLRDKVCQLQEALLDPTYPKAYIKQRLRTWAVSAATVVQDLHRAGVVWGSVRPDTFIVKSGDTPFPVLLATDFSRAAISPNAKGQEKQGVELVPLFSRGEIRGELPHVDHLRYMAPEVSRAMLDGESYITADEAQDIWSLGMLIYGIEAGHEYPFRGLSAAEVQRSGAGNDGVTAACAPPSPKWGSCRRARGSMLALAQRSYITANDTVMLRAQNLDFQPVIEHVKEVKREIEGLRQQFSLAFDALRDDFLVANAASVHALKGEMGHVVGRIDGMAATIGSNRELETGRIDGVREEMQLLAGAVQELSENSQASARPLCEMVDQLDRYNEELARLNSGDEGASAANLREMSTAIQGMQRAMSQRFASIESTLDEHDKKLSAIMWGVSRTANVVDQLITGDARCPKLLLMVPEVNQRWKRGLMPLKPSWCRKERTNMLFLCAYNLHPAHCGPKGKGFTVKTPSRQMQRWTPALKASIMVLKLAAAVTRVVTGLPIPIGVNEMTEGMAFAVLADLEEEYARAAGESSLGGEVGGNIEELFTSLQEEEDQTTSRQVQGARRRVSRTPQQLQAQTKYVVRATGDAYEKVVAFLDEHYSGRSGRRDWRQMLGLQPVAHPLTGDVAWVCDRHRHAYLARAASSSATQATPV</sequence>
<dbReference type="GO" id="GO:0004672">
    <property type="term" value="F:protein kinase activity"/>
    <property type="evidence" value="ECO:0007669"/>
    <property type="project" value="InterPro"/>
</dbReference>
<keyword evidence="2 3" id="KW-0040">ANK repeat</keyword>
<dbReference type="Pfam" id="PF12796">
    <property type="entry name" value="Ank_2"/>
    <property type="match status" value="1"/>
</dbReference>
<dbReference type="SMART" id="SM00248">
    <property type="entry name" value="ANK"/>
    <property type="match status" value="2"/>
</dbReference>
<reference evidence="6 7" key="1">
    <citation type="journal article" date="2010" name="Nature">
        <title>The Ectocarpus genome and the independent evolution of multicellularity in brown algae.</title>
        <authorList>
            <person name="Cock J.M."/>
            <person name="Sterck L."/>
            <person name="Rouze P."/>
            <person name="Scornet D."/>
            <person name="Allen A.E."/>
            <person name="Amoutzias G."/>
            <person name="Anthouard V."/>
            <person name="Artiguenave F."/>
            <person name="Aury J.M."/>
            <person name="Badger J.H."/>
            <person name="Beszteri B."/>
            <person name="Billiau K."/>
            <person name="Bonnet E."/>
            <person name="Bothwell J.H."/>
            <person name="Bowler C."/>
            <person name="Boyen C."/>
            <person name="Brownlee C."/>
            <person name="Carrano C.J."/>
            <person name="Charrier B."/>
            <person name="Cho G.Y."/>
            <person name="Coelho S.M."/>
            <person name="Collen J."/>
            <person name="Corre E."/>
            <person name="Da Silva C."/>
            <person name="Delage L."/>
            <person name="Delaroque N."/>
            <person name="Dittami S.M."/>
            <person name="Doulbeau S."/>
            <person name="Elias M."/>
            <person name="Farnham G."/>
            <person name="Gachon C.M."/>
            <person name="Gschloessl B."/>
            <person name="Heesch S."/>
            <person name="Jabbari K."/>
            <person name="Jubin C."/>
            <person name="Kawai H."/>
            <person name="Kimura K."/>
            <person name="Kloareg B."/>
            <person name="Kupper F.C."/>
            <person name="Lang D."/>
            <person name="Le Bail A."/>
            <person name="Leblanc C."/>
            <person name="Lerouge P."/>
            <person name="Lohr M."/>
            <person name="Lopez P.J."/>
            <person name="Martens C."/>
            <person name="Maumus F."/>
            <person name="Michel G."/>
            <person name="Miranda-Saavedra D."/>
            <person name="Morales J."/>
            <person name="Moreau H."/>
            <person name="Motomura T."/>
            <person name="Nagasato C."/>
            <person name="Napoli C.A."/>
            <person name="Nelson D.R."/>
            <person name="Nyvall-Collen P."/>
            <person name="Peters A.F."/>
            <person name="Pommier C."/>
            <person name="Potin P."/>
            <person name="Poulain J."/>
            <person name="Quesneville H."/>
            <person name="Read B."/>
            <person name="Rensing S.A."/>
            <person name="Ritter A."/>
            <person name="Rousvoal S."/>
            <person name="Samanta M."/>
            <person name="Samson G."/>
            <person name="Schroeder D.C."/>
            <person name="Segurens B."/>
            <person name="Strittmatter M."/>
            <person name="Tonon T."/>
            <person name="Tregear J.W."/>
            <person name="Valentin K."/>
            <person name="von Dassow P."/>
            <person name="Yamagishi T."/>
            <person name="Van de Peer Y."/>
            <person name="Wincker P."/>
        </authorList>
    </citation>
    <scope>NUCLEOTIDE SEQUENCE [LARGE SCALE GENOMIC DNA]</scope>
    <source>
        <strain evidence="7">Ec32 / CCAP1310/4</strain>
    </source>
</reference>
<dbReference type="InterPro" id="IPR002110">
    <property type="entry name" value="Ankyrin_rpt"/>
</dbReference>
<dbReference type="InterPro" id="IPR036770">
    <property type="entry name" value="Ankyrin_rpt-contain_sf"/>
</dbReference>
<dbReference type="PROSITE" id="PS50011">
    <property type="entry name" value="PROTEIN_KINASE_DOM"/>
    <property type="match status" value="1"/>
</dbReference>
<dbReference type="Gene3D" id="1.25.40.20">
    <property type="entry name" value="Ankyrin repeat-containing domain"/>
    <property type="match status" value="1"/>
</dbReference>
<evidence type="ECO:0000256" key="3">
    <source>
        <dbReference type="PROSITE-ProRule" id="PRU00023"/>
    </source>
</evidence>
<dbReference type="STRING" id="2880.D7FJD5"/>
<evidence type="ECO:0000313" key="7">
    <source>
        <dbReference type="Proteomes" id="UP000002630"/>
    </source>
</evidence>
<feature type="domain" description="Protein kinase" evidence="5">
    <location>
        <begin position="179"/>
        <end position="545"/>
    </location>
</feature>
<name>D7FJD5_ECTSI</name>
<feature type="repeat" description="ANK" evidence="3">
    <location>
        <begin position="13"/>
        <end position="45"/>
    </location>
</feature>
<dbReference type="InterPro" id="IPR000719">
    <property type="entry name" value="Prot_kinase_dom"/>
</dbReference>
<protein>
    <submittedName>
        <fullName evidence="6">Similar to ankyrin 2,3/unc44, partial</fullName>
    </submittedName>
</protein>
<dbReference type="EMBL" id="FN649742">
    <property type="protein sequence ID" value="CBJ29038.1"/>
    <property type="molecule type" value="Genomic_DNA"/>
</dbReference>
<dbReference type="SUPFAM" id="SSF56112">
    <property type="entry name" value="Protein kinase-like (PK-like)"/>
    <property type="match status" value="1"/>
</dbReference>
<evidence type="ECO:0000313" key="6">
    <source>
        <dbReference type="EMBL" id="CBJ29038.1"/>
    </source>
</evidence>
<feature type="region of interest" description="Disordered" evidence="4">
    <location>
        <begin position="231"/>
        <end position="264"/>
    </location>
</feature>
<accession>D7FJD5</accession>
<dbReference type="PANTHER" id="PTHR24198:SF165">
    <property type="entry name" value="ANKYRIN REPEAT-CONTAINING PROTEIN-RELATED"/>
    <property type="match status" value="1"/>
</dbReference>
<dbReference type="OrthoDB" id="291883at2759"/>
<organism evidence="6 7">
    <name type="scientific">Ectocarpus siliculosus</name>
    <name type="common">Brown alga</name>
    <name type="synonym">Conferva siliculosa</name>
    <dbReference type="NCBI Taxonomy" id="2880"/>
    <lineage>
        <taxon>Eukaryota</taxon>
        <taxon>Sar</taxon>
        <taxon>Stramenopiles</taxon>
        <taxon>Ochrophyta</taxon>
        <taxon>PX clade</taxon>
        <taxon>Phaeophyceae</taxon>
        <taxon>Ectocarpales</taxon>
        <taxon>Ectocarpaceae</taxon>
        <taxon>Ectocarpus</taxon>
    </lineage>
</organism>
<gene>
    <name evidence="6" type="ORF">Esi_0133_0025</name>
</gene>
<evidence type="ECO:0000256" key="1">
    <source>
        <dbReference type="ARBA" id="ARBA00022737"/>
    </source>
</evidence>
<dbReference type="PROSITE" id="PS50088">
    <property type="entry name" value="ANK_REPEAT"/>
    <property type="match status" value="1"/>
</dbReference>
<keyword evidence="1" id="KW-0677">Repeat</keyword>
<dbReference type="SUPFAM" id="SSF48403">
    <property type="entry name" value="Ankyrin repeat"/>
    <property type="match status" value="1"/>
</dbReference>
<feature type="compositionally biased region" description="Basic and acidic residues" evidence="4">
    <location>
        <begin position="250"/>
        <end position="264"/>
    </location>
</feature>
<dbReference type="Proteomes" id="UP000002630">
    <property type="component" value="Linkage Group LG17"/>
</dbReference>
<dbReference type="GO" id="GO:0005524">
    <property type="term" value="F:ATP binding"/>
    <property type="evidence" value="ECO:0007669"/>
    <property type="project" value="InterPro"/>
</dbReference>